<dbReference type="Proteomes" id="UP000655225">
    <property type="component" value="Unassembled WGS sequence"/>
</dbReference>
<dbReference type="OrthoDB" id="2015333at2759"/>
<keyword evidence="2" id="KW-1185">Reference proteome</keyword>
<dbReference type="InterPro" id="IPR008528">
    <property type="entry name" value="unc-13_homologue"/>
</dbReference>
<protein>
    <submittedName>
        <fullName evidence="1">Uncharacterized protein</fullName>
    </submittedName>
</protein>
<evidence type="ECO:0000313" key="1">
    <source>
        <dbReference type="EMBL" id="KAF8379444.1"/>
    </source>
</evidence>
<dbReference type="PANTHER" id="PTHR31280:SF3">
    <property type="entry name" value="DNA TOPOISOMERASE 4 SUBUNIT B (DUF810)"/>
    <property type="match status" value="1"/>
</dbReference>
<evidence type="ECO:0000313" key="2">
    <source>
        <dbReference type="Proteomes" id="UP000655225"/>
    </source>
</evidence>
<proteinExistence type="predicted"/>
<name>A0A834YDX0_TETSI</name>
<dbReference type="AlphaFoldDB" id="A0A834YDX0"/>
<reference evidence="1 2" key="1">
    <citation type="submission" date="2020-04" db="EMBL/GenBank/DDBJ databases">
        <title>Plant Genome Project.</title>
        <authorList>
            <person name="Zhang R.-G."/>
        </authorList>
    </citation>
    <scope>NUCLEOTIDE SEQUENCE [LARGE SCALE GENOMIC DNA]</scope>
    <source>
        <strain evidence="1">YNK0</strain>
        <tissue evidence="1">Leaf</tissue>
    </source>
</reference>
<dbReference type="EMBL" id="JABCRI010000022">
    <property type="protein sequence ID" value="KAF8379444.1"/>
    <property type="molecule type" value="Genomic_DNA"/>
</dbReference>
<gene>
    <name evidence="1" type="ORF">HHK36_028880</name>
</gene>
<accession>A0A834YDX0</accession>
<sequence length="446" mass="50622">MEISPLQQYRHDRRKLLDFILSSGLIKEVRTPSGPVDLSDVDLDTLSADYVLECIRSGGVLDVSEATKKYHDELGHPINFPLGCSYFLISDPDFSGSPPRRIPPQVKVKLTTNYRSCSSSELDPLVVEKIAISGDEDGVRHTAATVAPLKPVENANIPSLGLPTLNTVSHAISEAMDACIRQRLMQFVSRTTCGQIDAPQISLGLLNCIVKSDFHNDKSYMQWKKRQANILEELLYCSSTFKTAEHMNIRSSLSKIRNTEEWEMRMSPSERTDVLLAIRRFSSKLSSLSGEFGIQGETYYWTRSYHLNIKLYEKLLSCVFDILEEGQLIEEADEILMLIKLTWSTLGITQKMHDILYVWVLFRQFVETDEEMLLEYAILEVRKVLPNKDAEGKEEAYMNNLVCSIGTNGSKIKLSLVYAVFFSMSIWCDSKLQDYHLHFSKVNSSS</sequence>
<organism evidence="1 2">
    <name type="scientific">Tetracentron sinense</name>
    <name type="common">Spur-leaf</name>
    <dbReference type="NCBI Taxonomy" id="13715"/>
    <lineage>
        <taxon>Eukaryota</taxon>
        <taxon>Viridiplantae</taxon>
        <taxon>Streptophyta</taxon>
        <taxon>Embryophyta</taxon>
        <taxon>Tracheophyta</taxon>
        <taxon>Spermatophyta</taxon>
        <taxon>Magnoliopsida</taxon>
        <taxon>Trochodendrales</taxon>
        <taxon>Trochodendraceae</taxon>
        <taxon>Tetracentron</taxon>
    </lineage>
</organism>
<dbReference type="PANTHER" id="PTHR31280">
    <property type="entry name" value="PROTEIN UNC-13 HOMOLOG"/>
    <property type="match status" value="1"/>
</dbReference>
<comment type="caution">
    <text evidence="1">The sequence shown here is derived from an EMBL/GenBank/DDBJ whole genome shotgun (WGS) entry which is preliminary data.</text>
</comment>